<comment type="similarity">
    <text evidence="3">Belongs to the cytochrome P450 family.</text>
</comment>
<feature type="region of interest" description="Disordered" evidence="10">
    <location>
        <begin position="340"/>
        <end position="373"/>
    </location>
</feature>
<evidence type="ECO:0000256" key="6">
    <source>
        <dbReference type="ARBA" id="ARBA00023002"/>
    </source>
</evidence>
<evidence type="ECO:0000256" key="4">
    <source>
        <dbReference type="ARBA" id="ARBA00022617"/>
    </source>
</evidence>
<evidence type="ECO:0000256" key="9">
    <source>
        <dbReference type="PIRSR" id="PIRSR602403-1"/>
    </source>
</evidence>
<dbReference type="Pfam" id="PF00067">
    <property type="entry name" value="p450"/>
    <property type="match status" value="3"/>
</dbReference>
<name>A0AAW0GBG2_9APHY</name>
<keyword evidence="5 9" id="KW-0479">Metal-binding</keyword>
<dbReference type="PANTHER" id="PTHR24305">
    <property type="entry name" value="CYTOCHROME P450"/>
    <property type="match status" value="1"/>
</dbReference>
<dbReference type="InterPro" id="IPR002403">
    <property type="entry name" value="Cyt_P450_E_grp-IV"/>
</dbReference>
<evidence type="ECO:0000313" key="12">
    <source>
        <dbReference type="EMBL" id="KAK7689797.1"/>
    </source>
</evidence>
<feature type="region of interest" description="Disordered" evidence="10">
    <location>
        <begin position="436"/>
        <end position="466"/>
    </location>
</feature>
<feature type="compositionally biased region" description="Low complexity" evidence="10">
    <location>
        <begin position="237"/>
        <end position="249"/>
    </location>
</feature>
<evidence type="ECO:0000313" key="13">
    <source>
        <dbReference type="Proteomes" id="UP001385951"/>
    </source>
</evidence>
<dbReference type="AlphaFoldDB" id="A0AAW0GBG2"/>
<dbReference type="InterPro" id="IPR036396">
    <property type="entry name" value="Cyt_P450_sf"/>
</dbReference>
<comment type="cofactor">
    <cofactor evidence="1 9">
        <name>heme</name>
        <dbReference type="ChEBI" id="CHEBI:30413"/>
    </cofactor>
</comment>
<keyword evidence="7 9" id="KW-0408">Iron</keyword>
<dbReference type="PANTHER" id="PTHR24305:SF166">
    <property type="entry name" value="CYTOCHROME P450 12A4, MITOCHONDRIAL-RELATED"/>
    <property type="match status" value="1"/>
</dbReference>
<evidence type="ECO:0000256" key="10">
    <source>
        <dbReference type="SAM" id="MobiDB-lite"/>
    </source>
</evidence>
<gene>
    <name evidence="12" type="ORF">QCA50_006436</name>
</gene>
<dbReference type="GO" id="GO:0004497">
    <property type="term" value="F:monooxygenase activity"/>
    <property type="evidence" value="ECO:0007669"/>
    <property type="project" value="UniProtKB-KW"/>
</dbReference>
<dbReference type="GO" id="GO:0005506">
    <property type="term" value="F:iron ion binding"/>
    <property type="evidence" value="ECO:0007669"/>
    <property type="project" value="InterPro"/>
</dbReference>
<evidence type="ECO:0008006" key="14">
    <source>
        <dbReference type="Google" id="ProtNLM"/>
    </source>
</evidence>
<evidence type="ECO:0000256" key="11">
    <source>
        <dbReference type="SAM" id="Phobius"/>
    </source>
</evidence>
<feature type="binding site" description="axial binding residue" evidence="9">
    <location>
        <position position="699"/>
    </location>
    <ligand>
        <name>heme</name>
        <dbReference type="ChEBI" id="CHEBI:30413"/>
    </ligand>
    <ligandPart>
        <name>Fe</name>
        <dbReference type="ChEBI" id="CHEBI:18248"/>
    </ligandPart>
</feature>
<comment type="caution">
    <text evidence="12">The sequence shown here is derived from an EMBL/GenBank/DDBJ whole genome shotgun (WGS) entry which is preliminary data.</text>
</comment>
<evidence type="ECO:0000256" key="7">
    <source>
        <dbReference type="ARBA" id="ARBA00023004"/>
    </source>
</evidence>
<dbReference type="PRINTS" id="PR00465">
    <property type="entry name" value="EP450IV"/>
</dbReference>
<feature type="compositionally biased region" description="Polar residues" evidence="10">
    <location>
        <begin position="259"/>
        <end position="293"/>
    </location>
</feature>
<dbReference type="GO" id="GO:0016705">
    <property type="term" value="F:oxidoreductase activity, acting on paired donors, with incorporation or reduction of molecular oxygen"/>
    <property type="evidence" value="ECO:0007669"/>
    <property type="project" value="InterPro"/>
</dbReference>
<feature type="region of interest" description="Disordered" evidence="10">
    <location>
        <begin position="176"/>
        <end position="295"/>
    </location>
</feature>
<dbReference type="EMBL" id="JASBNA010000007">
    <property type="protein sequence ID" value="KAK7689797.1"/>
    <property type="molecule type" value="Genomic_DNA"/>
</dbReference>
<keyword evidence="11" id="KW-0812">Transmembrane</keyword>
<feature type="compositionally biased region" description="Acidic residues" evidence="10">
    <location>
        <begin position="360"/>
        <end position="373"/>
    </location>
</feature>
<accession>A0AAW0GBG2</accession>
<keyword evidence="11" id="KW-1133">Transmembrane helix</keyword>
<keyword evidence="6" id="KW-0560">Oxidoreductase</keyword>
<evidence type="ECO:0000256" key="8">
    <source>
        <dbReference type="ARBA" id="ARBA00023033"/>
    </source>
</evidence>
<dbReference type="Proteomes" id="UP001385951">
    <property type="component" value="Unassembled WGS sequence"/>
</dbReference>
<keyword evidence="11" id="KW-0472">Membrane</keyword>
<keyword evidence="4 9" id="KW-0349">Heme</keyword>
<dbReference type="Gene3D" id="1.10.630.10">
    <property type="entry name" value="Cytochrome P450"/>
    <property type="match status" value="2"/>
</dbReference>
<organism evidence="12 13">
    <name type="scientific">Cerrena zonata</name>
    <dbReference type="NCBI Taxonomy" id="2478898"/>
    <lineage>
        <taxon>Eukaryota</taxon>
        <taxon>Fungi</taxon>
        <taxon>Dikarya</taxon>
        <taxon>Basidiomycota</taxon>
        <taxon>Agaricomycotina</taxon>
        <taxon>Agaricomycetes</taxon>
        <taxon>Polyporales</taxon>
        <taxon>Cerrenaceae</taxon>
        <taxon>Cerrena</taxon>
    </lineage>
</organism>
<feature type="compositionally biased region" description="Low complexity" evidence="10">
    <location>
        <begin position="340"/>
        <end position="357"/>
    </location>
</feature>
<evidence type="ECO:0000256" key="5">
    <source>
        <dbReference type="ARBA" id="ARBA00022723"/>
    </source>
</evidence>
<feature type="compositionally biased region" description="Polar residues" evidence="10">
    <location>
        <begin position="439"/>
        <end position="450"/>
    </location>
</feature>
<dbReference type="InterPro" id="IPR001128">
    <property type="entry name" value="Cyt_P450"/>
</dbReference>
<sequence length="764" mass="83955">MFYPALLIFVSLSAAVVLYILGTFITLLFRQYVSPLRGLPGPPSRSFFIGNLKEMHDQENNNLVARWTASYGHTFVYRGFVGGHRLMTTDPLAVSHILGHAYDFPKPDFIRDALAEMAAGHDGLLTVEGNDHHRQRKIISPAFSASHIRTLSPLFHEKACQLRDIWLDIIRHHSLTSSSPPSPNLPSSPSDPLVQPVANPSIDSPHAQPTSPLGHGKPLIHLPNPFAGFEPSKTLHTSNSSTGFSTSVSDGAGLRPRTSKPSSNDVENVMSHTPTSPSQYVTIPSSSSDTGMSPTEGPKVDVLVWLARATLDTIGDAGFGYSFNSLATAARTLRRSRHTIPAPSIPSSTVPPTSAPVDAVSEEGENGAGEEEENELARAFGIIFSTARQFRIFTILQVWFPILRRFKRDNATMQQARATMNRIGMQLITERREEVLNAASKSSRHTTSLISEDGDEKTADGDEDLDERTKGRDLLSVLIRSNASPSLPATQRLTLSETLSQISTFLSAGHETTSSALTWTLYVLAKDPNGHEIQRKLRRELREIHRLHSSAVPSGSSTEEELGAVLNNSYLDVVVRESLRVNSPVTTTMRVALKDSIIPISSPLRSPLPGSDEPLTNGSANIIRLNKGDIISIPIQAINKSKSVYGDDADVFRPERWLEQQTNTVGETTSVPNRRGVQGLWGGILTFLNGNPINGNRACIGYRFSINEIKIFLYVILRDIDFTLDEGIEIEKKVNVVTRPCVKSEPHLGNQMPLRMRYMPPDDI</sequence>
<evidence type="ECO:0000256" key="2">
    <source>
        <dbReference type="ARBA" id="ARBA00005179"/>
    </source>
</evidence>
<dbReference type="PRINTS" id="PR00385">
    <property type="entry name" value="P450"/>
</dbReference>
<proteinExistence type="inferred from homology"/>
<protein>
    <recommendedName>
        <fullName evidence="14">Cytochrome P450</fullName>
    </recommendedName>
</protein>
<comment type="pathway">
    <text evidence="2">Secondary metabolite biosynthesis.</text>
</comment>
<dbReference type="SUPFAM" id="SSF48264">
    <property type="entry name" value="Cytochrome P450"/>
    <property type="match status" value="2"/>
</dbReference>
<evidence type="ECO:0000256" key="1">
    <source>
        <dbReference type="ARBA" id="ARBA00001971"/>
    </source>
</evidence>
<dbReference type="InterPro" id="IPR050121">
    <property type="entry name" value="Cytochrome_P450_monoxygenase"/>
</dbReference>
<feature type="transmembrane region" description="Helical" evidence="11">
    <location>
        <begin position="6"/>
        <end position="29"/>
    </location>
</feature>
<reference evidence="12 13" key="1">
    <citation type="submission" date="2022-09" db="EMBL/GenBank/DDBJ databases">
        <authorList>
            <person name="Palmer J.M."/>
        </authorList>
    </citation>
    <scope>NUCLEOTIDE SEQUENCE [LARGE SCALE GENOMIC DNA]</scope>
    <source>
        <strain evidence="12 13">DSM 7382</strain>
    </source>
</reference>
<keyword evidence="8" id="KW-0503">Monooxygenase</keyword>
<dbReference type="GO" id="GO:0020037">
    <property type="term" value="F:heme binding"/>
    <property type="evidence" value="ECO:0007669"/>
    <property type="project" value="InterPro"/>
</dbReference>
<keyword evidence="13" id="KW-1185">Reference proteome</keyword>
<evidence type="ECO:0000256" key="3">
    <source>
        <dbReference type="ARBA" id="ARBA00010617"/>
    </source>
</evidence>